<dbReference type="PANTHER" id="PTHR31638">
    <property type="entry name" value="DAZ-ASSOCIATED PROTEIN 2"/>
    <property type="match status" value="1"/>
</dbReference>
<protein>
    <recommendedName>
        <fullName evidence="3">DAZ-associated protein 2</fullName>
    </recommendedName>
    <alternativeName>
        <fullName evidence="8">Deleted in azoospermia-associated protein 2</fullName>
    </alternativeName>
    <alternativeName>
        <fullName evidence="9">Proline-rich transcript in brain protein</fullName>
    </alternativeName>
</protein>
<dbReference type="GO" id="GO:0016607">
    <property type="term" value="C:nuclear speck"/>
    <property type="evidence" value="ECO:0007669"/>
    <property type="project" value="UniProtKB-SubCell"/>
</dbReference>
<proteinExistence type="predicted"/>
<evidence type="ECO:0000256" key="9">
    <source>
        <dbReference type="ARBA" id="ARBA00034352"/>
    </source>
</evidence>
<dbReference type="GO" id="GO:0010494">
    <property type="term" value="C:cytoplasmic stress granule"/>
    <property type="evidence" value="ECO:0007669"/>
    <property type="project" value="UniProtKB-SubCell"/>
</dbReference>
<dbReference type="EnsemblMetazoa" id="AATE019417-RA">
    <property type="protein sequence ID" value="AATE019417-PA.1"/>
    <property type="gene ID" value="AATE019417"/>
</dbReference>
<evidence type="ECO:0000313" key="11">
    <source>
        <dbReference type="EnsemblMetazoa" id="AATE019417-PA.1"/>
    </source>
</evidence>
<comment type="subcellular location">
    <subcellularLocation>
        <location evidence="1">Cytoplasm</location>
        <location evidence="1">Stress granule</location>
    </subcellularLocation>
    <subcellularLocation>
        <location evidence="2">Nucleus speckle</location>
    </subcellularLocation>
</comment>
<accession>A0A182JJU9</accession>
<organism evidence="11">
    <name type="scientific">Anopheles atroparvus</name>
    <name type="common">European mosquito</name>
    <dbReference type="NCBI Taxonomy" id="41427"/>
    <lineage>
        <taxon>Eukaryota</taxon>
        <taxon>Metazoa</taxon>
        <taxon>Ecdysozoa</taxon>
        <taxon>Arthropoda</taxon>
        <taxon>Hexapoda</taxon>
        <taxon>Insecta</taxon>
        <taxon>Pterygota</taxon>
        <taxon>Neoptera</taxon>
        <taxon>Endopterygota</taxon>
        <taxon>Diptera</taxon>
        <taxon>Nematocera</taxon>
        <taxon>Culicoidea</taxon>
        <taxon>Culicidae</taxon>
        <taxon>Anophelinae</taxon>
        <taxon>Anopheles</taxon>
    </lineage>
</organism>
<evidence type="ECO:0000256" key="3">
    <source>
        <dbReference type="ARBA" id="ARBA00014066"/>
    </source>
</evidence>
<keyword evidence="6" id="KW-0832">Ubl conjugation</keyword>
<sequence>LQVLCGGNDTNKTNAKLIPIMNNKGANGYPYDAAQQAAYQQYMNGQMPTHAQLPPSYNSVMTSMTPTYPPYPPGIVPQPYYGNSWSMNPSPQAQYAPPPPPYAASPGAVAAIQAQTVHHQPMYQYQLAAAPPPNQPPQVYQTQIYPVQGAMFDAGARFSKTGGQPSIPPPPPGLAPNAAQIASMQGQQVMLAKKKNSFLGGGGGGGYTFW</sequence>
<keyword evidence="7" id="KW-0539">Nucleus</keyword>
<keyword evidence="4" id="KW-0963">Cytoplasm</keyword>
<keyword evidence="5" id="KW-0597">Phosphoprotein</keyword>
<dbReference type="Pfam" id="PF11029">
    <property type="entry name" value="DAZAP2"/>
    <property type="match status" value="1"/>
</dbReference>
<evidence type="ECO:0000256" key="1">
    <source>
        <dbReference type="ARBA" id="ARBA00004210"/>
    </source>
</evidence>
<dbReference type="AlphaFoldDB" id="A0A182JJU9"/>
<evidence type="ECO:0000256" key="4">
    <source>
        <dbReference type="ARBA" id="ARBA00022490"/>
    </source>
</evidence>
<evidence type="ECO:0000256" key="5">
    <source>
        <dbReference type="ARBA" id="ARBA00022553"/>
    </source>
</evidence>
<dbReference type="VEuPathDB" id="VectorBase:AATE019417"/>
<reference evidence="11" key="1">
    <citation type="submission" date="2022-08" db="UniProtKB">
        <authorList>
            <consortium name="EnsemblMetazoa"/>
        </authorList>
    </citation>
    <scope>IDENTIFICATION</scope>
    <source>
        <strain evidence="11">EBRO</strain>
    </source>
</reference>
<comment type="function">
    <text evidence="10">In unstressed cells, promotes SIAH1-mediated polyubiquitination and degradation of the serine/threonine-protein kinase HIPK2, probably by acting as a loading factor that potentiates complex formation between HIPK2 and ubiquitin ligase SIAH1. In response to DNA damage, localizes to the nucleus following phosphorylation by HIPK2 and modulates the expression of a subset of TP53/p53 target genes by binding to TP53 at target gene promoters. This limits the expression of a number of cell death-mediating TP53 target genes, reducing DNA damage-induced cell death. Enhances the binding of transcription factor TCF7L2/TCF4, a Wnt signaling pathway effector, to the promoters of target genes. Plays a role in stress granule formation.</text>
</comment>
<dbReference type="InterPro" id="IPR022730">
    <property type="entry name" value="DAZ_assoc-2"/>
</dbReference>
<name>A0A182JJU9_ANOAO</name>
<evidence type="ECO:0000256" key="6">
    <source>
        <dbReference type="ARBA" id="ARBA00022843"/>
    </source>
</evidence>
<evidence type="ECO:0000256" key="2">
    <source>
        <dbReference type="ARBA" id="ARBA00004324"/>
    </source>
</evidence>
<evidence type="ECO:0000256" key="10">
    <source>
        <dbReference type="ARBA" id="ARBA00045449"/>
    </source>
</evidence>
<evidence type="ECO:0000256" key="8">
    <source>
        <dbReference type="ARBA" id="ARBA00032174"/>
    </source>
</evidence>
<evidence type="ECO:0000256" key="7">
    <source>
        <dbReference type="ARBA" id="ARBA00023242"/>
    </source>
</evidence>
<dbReference type="PANTHER" id="PTHR31638:SF3">
    <property type="entry name" value="DAZ-ASSOCIATED PROTEIN 2"/>
    <property type="match status" value="1"/>
</dbReference>